<evidence type="ECO:0000313" key="5">
    <source>
        <dbReference type="EMBL" id="CAK9222938.1"/>
    </source>
</evidence>
<dbReference type="PROSITE" id="PS50108">
    <property type="entry name" value="CRIB"/>
    <property type="match status" value="1"/>
</dbReference>
<feature type="region of interest" description="Disordered" evidence="2">
    <location>
        <begin position="1"/>
        <end position="23"/>
    </location>
</feature>
<feature type="compositionally biased region" description="Low complexity" evidence="2">
    <location>
        <begin position="497"/>
        <end position="506"/>
    </location>
</feature>
<dbReference type="Gene3D" id="1.10.555.10">
    <property type="entry name" value="Rho GTPase activation protein"/>
    <property type="match status" value="1"/>
</dbReference>
<dbReference type="SMART" id="SM00324">
    <property type="entry name" value="RhoGAP"/>
    <property type="match status" value="1"/>
</dbReference>
<protein>
    <submittedName>
        <fullName evidence="5">Uncharacterized protein</fullName>
    </submittedName>
</protein>
<dbReference type="InterPro" id="IPR008936">
    <property type="entry name" value="Rho_GTPase_activation_prot"/>
</dbReference>
<dbReference type="PANTHER" id="PTHR23177">
    <property type="entry name" value="MKIAA1688 PROTEIN"/>
    <property type="match status" value="1"/>
</dbReference>
<feature type="region of interest" description="Disordered" evidence="2">
    <location>
        <begin position="123"/>
        <end position="142"/>
    </location>
</feature>
<dbReference type="EMBL" id="OZ019896">
    <property type="protein sequence ID" value="CAK9222938.1"/>
    <property type="molecule type" value="Genomic_DNA"/>
</dbReference>
<proteinExistence type="predicted"/>
<feature type="region of interest" description="Disordered" evidence="2">
    <location>
        <begin position="62"/>
        <end position="96"/>
    </location>
</feature>
<dbReference type="InterPro" id="IPR000095">
    <property type="entry name" value="CRIB_dom"/>
</dbReference>
<feature type="domain" description="CRIB" evidence="3">
    <location>
        <begin position="158"/>
        <end position="171"/>
    </location>
</feature>
<evidence type="ECO:0000259" key="4">
    <source>
        <dbReference type="PROSITE" id="PS50238"/>
    </source>
</evidence>
<dbReference type="InterPro" id="IPR036936">
    <property type="entry name" value="CRIB_dom_sf"/>
</dbReference>
<feature type="region of interest" description="Disordered" evidence="2">
    <location>
        <begin position="491"/>
        <end position="610"/>
    </location>
</feature>
<dbReference type="SUPFAM" id="SSF48350">
    <property type="entry name" value="GTPase activation domain, GAP"/>
    <property type="match status" value="1"/>
</dbReference>
<name>A0ABP0UL32_9BRYO</name>
<dbReference type="PANTHER" id="PTHR23177:SF35">
    <property type="entry name" value="RHO GTPASE-ACTIVATING PROTEIN GACA"/>
    <property type="match status" value="1"/>
</dbReference>
<dbReference type="SMART" id="SM00285">
    <property type="entry name" value="PBD"/>
    <property type="match status" value="1"/>
</dbReference>
<dbReference type="PROSITE" id="PS50238">
    <property type="entry name" value="RHOGAP"/>
    <property type="match status" value="1"/>
</dbReference>
<keyword evidence="6" id="KW-1185">Reference proteome</keyword>
<gene>
    <name evidence="5" type="ORF">CSSPTR1EN2_LOCUS16557</name>
</gene>
<dbReference type="InterPro" id="IPR044785">
    <property type="entry name" value="RopGAP1-5"/>
</dbReference>
<accession>A0ABP0UL32</accession>
<keyword evidence="1" id="KW-0343">GTPase activation</keyword>
<dbReference type="Pfam" id="PF00620">
    <property type="entry name" value="RhoGAP"/>
    <property type="match status" value="1"/>
</dbReference>
<feature type="domain" description="Rho-GAP" evidence="4">
    <location>
        <begin position="203"/>
        <end position="383"/>
    </location>
</feature>
<dbReference type="CDD" id="cd00132">
    <property type="entry name" value="CRIB"/>
    <property type="match status" value="1"/>
</dbReference>
<sequence>MTAVLETNRNLQQQLSSENNSESDQEYCSTLQYISDADLEDCCSESDPVSCSSCELTPYGSVGDDGEEQGPCLMPDEEPQDHLSSSSKYGSRHANEATAEGAQLSMVALLLATVRKSLLTCQAGPQKKKQEVEGELPPGEDSHLRRFSKAAKEMDMAIGWPTDVEHVAHVTFDRYNGFLGLPEEYENEVPRPTPSASQNVFGVSAESMQCSYDLQGNMVPTILLLLQKRLYDQGGLKAEGIFRINPENSHEDYVREQLNKGIVPTDIDIHALAGLIKAWFRELPKGVLDALSPDAVLGCHGDKDSLALIKHLPPTEAALLDWAVNLMADVVEEEASNKMNARNIAMVFAPNMTQMSDPLTALMHAVQVMNLLKTLIIHTLRQRQAAQAETTLPLSSPEVPKAQEPKFEHKAALFVHHEEECRVKDFGDNFFNCLDQHKSQPSSLVGHDCNSSQTSFPVAHDWHSSQSSQFGFIGAHDQHSSQISHAGFLGAHDRHSSQSSQASLLGAHDRHSSQSSQTGFLGAAHDQHSSQSSQVGFLGAHDRHSSQSSHTPFLNGHGHQQNTQGGGADSQQEYNPYMLFTPTHSRKVQTPVGGPQSSTMEQHNERVEAW</sequence>
<dbReference type="Gene3D" id="3.90.810.10">
    <property type="entry name" value="CRIB domain"/>
    <property type="match status" value="1"/>
</dbReference>
<reference evidence="5" key="1">
    <citation type="submission" date="2024-02" db="EMBL/GenBank/DDBJ databases">
        <authorList>
            <consortium name="ELIXIR-Norway"/>
            <consortium name="Elixir Norway"/>
        </authorList>
    </citation>
    <scope>NUCLEOTIDE SEQUENCE</scope>
</reference>
<evidence type="ECO:0000256" key="1">
    <source>
        <dbReference type="ARBA" id="ARBA00022468"/>
    </source>
</evidence>
<evidence type="ECO:0000259" key="3">
    <source>
        <dbReference type="PROSITE" id="PS50108"/>
    </source>
</evidence>
<dbReference type="InterPro" id="IPR000198">
    <property type="entry name" value="RhoGAP_dom"/>
</dbReference>
<evidence type="ECO:0000313" key="6">
    <source>
        <dbReference type="Proteomes" id="UP001497512"/>
    </source>
</evidence>
<evidence type="ECO:0000256" key="2">
    <source>
        <dbReference type="SAM" id="MobiDB-lite"/>
    </source>
</evidence>
<feature type="compositionally biased region" description="Low complexity" evidence="2">
    <location>
        <begin position="8"/>
        <end position="22"/>
    </location>
</feature>
<dbReference type="Pfam" id="PF00786">
    <property type="entry name" value="PBD"/>
    <property type="match status" value="1"/>
</dbReference>
<organism evidence="5 6">
    <name type="scientific">Sphagnum troendelagicum</name>
    <dbReference type="NCBI Taxonomy" id="128251"/>
    <lineage>
        <taxon>Eukaryota</taxon>
        <taxon>Viridiplantae</taxon>
        <taxon>Streptophyta</taxon>
        <taxon>Embryophyta</taxon>
        <taxon>Bryophyta</taxon>
        <taxon>Sphagnophytina</taxon>
        <taxon>Sphagnopsida</taxon>
        <taxon>Sphagnales</taxon>
        <taxon>Sphagnaceae</taxon>
        <taxon>Sphagnum</taxon>
    </lineage>
</organism>
<dbReference type="Proteomes" id="UP001497512">
    <property type="component" value="Chromosome 4"/>
</dbReference>
<dbReference type="CDD" id="cd00159">
    <property type="entry name" value="RhoGAP"/>
    <property type="match status" value="1"/>
</dbReference>